<keyword evidence="2" id="KW-1185">Reference proteome</keyword>
<organism evidence="1 2">
    <name type="scientific">Alcaligenes pakistanensis</name>
    <dbReference type="NCBI Taxonomy" id="1482717"/>
    <lineage>
        <taxon>Bacteria</taxon>
        <taxon>Pseudomonadati</taxon>
        <taxon>Pseudomonadota</taxon>
        <taxon>Betaproteobacteria</taxon>
        <taxon>Burkholderiales</taxon>
        <taxon>Alcaligenaceae</taxon>
        <taxon>Alcaligenes</taxon>
    </lineage>
</organism>
<dbReference type="EMBL" id="BMZN01000003">
    <property type="protein sequence ID" value="GHC51910.1"/>
    <property type="molecule type" value="Genomic_DNA"/>
</dbReference>
<accession>A0A8H9M650</accession>
<sequence length="75" mass="8185">MGIACYACTKTWQAAASKVAGSALRITSWAWQAARCGEPDVQFNVSYVDRLHGQNCPFWSGKGVLIKARIHDNTA</sequence>
<evidence type="ECO:0000313" key="2">
    <source>
        <dbReference type="Proteomes" id="UP000608923"/>
    </source>
</evidence>
<reference evidence="2" key="1">
    <citation type="journal article" date="2019" name="Int. J. Syst. Evol. Microbiol.">
        <title>The Global Catalogue of Microorganisms (GCM) 10K type strain sequencing project: providing services to taxonomists for standard genome sequencing and annotation.</title>
        <authorList>
            <consortium name="The Broad Institute Genomics Platform"/>
            <consortium name="The Broad Institute Genome Sequencing Center for Infectious Disease"/>
            <person name="Wu L."/>
            <person name="Ma J."/>
        </authorList>
    </citation>
    <scope>NUCLEOTIDE SEQUENCE [LARGE SCALE GENOMIC DNA]</scope>
    <source>
        <strain evidence="2">KCTC 42083</strain>
    </source>
</reference>
<protein>
    <submittedName>
        <fullName evidence="1">Uncharacterized protein</fullName>
    </submittedName>
</protein>
<dbReference type="AlphaFoldDB" id="A0A8H9M650"/>
<gene>
    <name evidence="1" type="ORF">GCM10010096_25060</name>
</gene>
<comment type="caution">
    <text evidence="1">The sequence shown here is derived from an EMBL/GenBank/DDBJ whole genome shotgun (WGS) entry which is preliminary data.</text>
</comment>
<evidence type="ECO:0000313" key="1">
    <source>
        <dbReference type="EMBL" id="GHC51910.1"/>
    </source>
</evidence>
<proteinExistence type="predicted"/>
<name>A0A8H9M650_9BURK</name>
<dbReference type="Proteomes" id="UP000608923">
    <property type="component" value="Unassembled WGS sequence"/>
</dbReference>